<evidence type="ECO:0000256" key="3">
    <source>
        <dbReference type="ARBA" id="ARBA00022576"/>
    </source>
</evidence>
<dbReference type="EMBL" id="RBTE01000339">
    <property type="protein sequence ID" value="RMT25683.1"/>
    <property type="molecule type" value="Genomic_DNA"/>
</dbReference>
<feature type="domain" description="Aminotransferase class I/classII large" evidence="6">
    <location>
        <begin position="2"/>
        <end position="77"/>
    </location>
</feature>
<name>A0A3M5JR56_PSESS</name>
<dbReference type="Proteomes" id="UP000278180">
    <property type="component" value="Unassembled WGS sequence"/>
</dbReference>
<comment type="subunit">
    <text evidence="2">Homodimer.</text>
</comment>
<dbReference type="Gene3D" id="3.90.1150.10">
    <property type="entry name" value="Aspartate Aminotransferase, domain 1"/>
    <property type="match status" value="1"/>
</dbReference>
<evidence type="ECO:0000313" key="7">
    <source>
        <dbReference type="EMBL" id="RMT25683.1"/>
    </source>
</evidence>
<dbReference type="GO" id="GO:0033585">
    <property type="term" value="P:L-phenylalanine biosynthetic process from chorismate via phenylpyruvate"/>
    <property type="evidence" value="ECO:0007669"/>
    <property type="project" value="TreeGrafter"/>
</dbReference>
<dbReference type="InterPro" id="IPR015422">
    <property type="entry name" value="PyrdxlP-dep_Trfase_small"/>
</dbReference>
<accession>A0A3M5JR56</accession>
<protein>
    <submittedName>
        <fullName evidence="7">Aromatic amino acid aminotransferase</fullName>
    </submittedName>
</protein>
<comment type="cofactor">
    <cofactor evidence="1">
        <name>pyridoxal 5'-phosphate</name>
        <dbReference type="ChEBI" id="CHEBI:597326"/>
    </cofactor>
</comment>
<dbReference type="SUPFAM" id="SSF53383">
    <property type="entry name" value="PLP-dependent transferases"/>
    <property type="match status" value="1"/>
</dbReference>
<evidence type="ECO:0000256" key="5">
    <source>
        <dbReference type="ARBA" id="ARBA00022898"/>
    </source>
</evidence>
<evidence type="ECO:0000256" key="2">
    <source>
        <dbReference type="ARBA" id="ARBA00011738"/>
    </source>
</evidence>
<keyword evidence="3 7" id="KW-0032">Aminotransferase</keyword>
<organism evidence="7 8">
    <name type="scientific">Pseudomonas savastanoi</name>
    <name type="common">Pseudomonas syringae pv. savastanoi</name>
    <dbReference type="NCBI Taxonomy" id="29438"/>
    <lineage>
        <taxon>Bacteria</taxon>
        <taxon>Pseudomonadati</taxon>
        <taxon>Pseudomonadota</taxon>
        <taxon>Gammaproteobacteria</taxon>
        <taxon>Pseudomonadales</taxon>
        <taxon>Pseudomonadaceae</taxon>
        <taxon>Pseudomonas</taxon>
    </lineage>
</organism>
<evidence type="ECO:0000313" key="8">
    <source>
        <dbReference type="Proteomes" id="UP000278180"/>
    </source>
</evidence>
<sequence length="83" mass="9351">MRIIDMRTRLVEVLAQKVSGRDFSFILRQSGMFSYTGLTPQQVDELKDVHGIYMLRSGRVCMAGLNEGNIDKVCNAIASLFTH</sequence>
<dbReference type="GO" id="GO:0005829">
    <property type="term" value="C:cytosol"/>
    <property type="evidence" value="ECO:0007669"/>
    <property type="project" value="TreeGrafter"/>
</dbReference>
<dbReference type="PANTHER" id="PTHR11879">
    <property type="entry name" value="ASPARTATE AMINOTRANSFERASE"/>
    <property type="match status" value="1"/>
</dbReference>
<dbReference type="AlphaFoldDB" id="A0A3M5JR56"/>
<comment type="caution">
    <text evidence="7">The sequence shown here is derived from an EMBL/GenBank/DDBJ whole genome shotgun (WGS) entry which is preliminary data.</text>
</comment>
<keyword evidence="4 7" id="KW-0808">Transferase</keyword>
<dbReference type="GO" id="GO:0042802">
    <property type="term" value="F:identical protein binding"/>
    <property type="evidence" value="ECO:0007669"/>
    <property type="project" value="TreeGrafter"/>
</dbReference>
<evidence type="ECO:0000256" key="4">
    <source>
        <dbReference type="ARBA" id="ARBA00022679"/>
    </source>
</evidence>
<dbReference type="Pfam" id="PF00155">
    <property type="entry name" value="Aminotran_1_2"/>
    <property type="match status" value="1"/>
</dbReference>
<dbReference type="GO" id="GO:0030170">
    <property type="term" value="F:pyridoxal phosphate binding"/>
    <property type="evidence" value="ECO:0007669"/>
    <property type="project" value="InterPro"/>
</dbReference>
<dbReference type="GO" id="GO:0004838">
    <property type="term" value="F:L-tyrosine-2-oxoglutarate transaminase activity"/>
    <property type="evidence" value="ECO:0007669"/>
    <property type="project" value="TreeGrafter"/>
</dbReference>
<dbReference type="InterPro" id="IPR015424">
    <property type="entry name" value="PyrdxlP-dep_Trfase"/>
</dbReference>
<evidence type="ECO:0000259" key="6">
    <source>
        <dbReference type="Pfam" id="PF00155"/>
    </source>
</evidence>
<gene>
    <name evidence="7" type="ORF">ALP51_00750</name>
</gene>
<evidence type="ECO:0000256" key="1">
    <source>
        <dbReference type="ARBA" id="ARBA00001933"/>
    </source>
</evidence>
<dbReference type="InterPro" id="IPR004839">
    <property type="entry name" value="Aminotransferase_I/II_large"/>
</dbReference>
<proteinExistence type="predicted"/>
<dbReference type="PANTHER" id="PTHR11879:SF37">
    <property type="entry name" value="AROMATIC-AMINO-ACID AMINOTRANSFERASE"/>
    <property type="match status" value="1"/>
</dbReference>
<reference evidence="7 8" key="1">
    <citation type="submission" date="2018-08" db="EMBL/GenBank/DDBJ databases">
        <title>Recombination of ecologically and evolutionarily significant loci maintains genetic cohesion in the Pseudomonas syringae species complex.</title>
        <authorList>
            <person name="Dillon M."/>
            <person name="Thakur S."/>
            <person name="Almeida R.N.D."/>
            <person name="Weir B.S."/>
            <person name="Guttman D.S."/>
        </authorList>
    </citation>
    <scope>NUCLEOTIDE SEQUENCE [LARGE SCALE GENOMIC DNA]</scope>
    <source>
        <strain evidence="7 8">ICMP 13684</strain>
    </source>
</reference>
<dbReference type="InterPro" id="IPR000796">
    <property type="entry name" value="Asp_trans"/>
</dbReference>
<keyword evidence="5" id="KW-0663">Pyridoxal phosphate</keyword>